<keyword evidence="2" id="KW-0732">Signal</keyword>
<accession>A0A7C2JZE7</accession>
<comment type="caution">
    <text evidence="4">The sequence shown here is derived from an EMBL/GenBank/DDBJ whole genome shotgun (WGS) entry which is preliminary data.</text>
</comment>
<dbReference type="GO" id="GO:0006508">
    <property type="term" value="P:proteolysis"/>
    <property type="evidence" value="ECO:0007669"/>
    <property type="project" value="InterPro"/>
</dbReference>
<dbReference type="SUPFAM" id="SSF50156">
    <property type="entry name" value="PDZ domain-like"/>
    <property type="match status" value="2"/>
</dbReference>
<evidence type="ECO:0000259" key="3">
    <source>
        <dbReference type="PROSITE" id="PS50106"/>
    </source>
</evidence>
<dbReference type="PANTHER" id="PTHR42837:SF2">
    <property type="entry name" value="MEMBRANE METALLOPROTEASE ARASP2, CHLOROPLASTIC-RELATED"/>
    <property type="match status" value="1"/>
</dbReference>
<proteinExistence type="predicted"/>
<organism evidence="4">
    <name type="scientific">Schlesneria paludicola</name>
    <dbReference type="NCBI Taxonomy" id="360056"/>
    <lineage>
        <taxon>Bacteria</taxon>
        <taxon>Pseudomonadati</taxon>
        <taxon>Planctomycetota</taxon>
        <taxon>Planctomycetia</taxon>
        <taxon>Planctomycetales</taxon>
        <taxon>Planctomycetaceae</taxon>
        <taxon>Schlesneria</taxon>
    </lineage>
</organism>
<evidence type="ECO:0000313" key="4">
    <source>
        <dbReference type="EMBL" id="HEN15645.1"/>
    </source>
</evidence>
<dbReference type="EMBL" id="DSOK01000261">
    <property type="protein sequence ID" value="HEN15645.1"/>
    <property type="molecule type" value="Genomic_DNA"/>
</dbReference>
<dbReference type="PANTHER" id="PTHR42837">
    <property type="entry name" value="REGULATOR OF SIGMA-E PROTEASE RSEP"/>
    <property type="match status" value="1"/>
</dbReference>
<evidence type="ECO:0000256" key="1">
    <source>
        <dbReference type="ARBA" id="ARBA00001947"/>
    </source>
</evidence>
<dbReference type="Pfam" id="PF17820">
    <property type="entry name" value="PDZ_6"/>
    <property type="match status" value="1"/>
</dbReference>
<comment type="cofactor">
    <cofactor evidence="1">
        <name>Zn(2+)</name>
        <dbReference type="ChEBI" id="CHEBI:29105"/>
    </cofactor>
</comment>
<dbReference type="GO" id="GO:0016020">
    <property type="term" value="C:membrane"/>
    <property type="evidence" value="ECO:0007669"/>
    <property type="project" value="InterPro"/>
</dbReference>
<gene>
    <name evidence="4" type="ORF">ENQ76_09280</name>
</gene>
<protein>
    <submittedName>
        <fullName evidence="4">PDZ domain-containing protein</fullName>
    </submittedName>
</protein>
<dbReference type="InterPro" id="IPR004387">
    <property type="entry name" value="Pept_M50_Zn"/>
</dbReference>
<dbReference type="Gene3D" id="3.40.30.10">
    <property type="entry name" value="Glutaredoxin"/>
    <property type="match status" value="1"/>
</dbReference>
<dbReference type="Gene3D" id="2.30.42.10">
    <property type="match status" value="2"/>
</dbReference>
<sequence>MQRSALLLLCASLVACLLSPGLAQEDRRAKVLNDKKLIEASGFWIYNDLPRALRDAQRTKRPVLAVFRCIPCEACHAFDESVVERDPKIRDLLTKFVCVRIPQTNGVDLAKFQIDYDMSFAVMYFHADGSILGRFGTRTGRDNEDEDMQLEGFADSMNRVLELHEQYRPGAAWSLAKQGPAPEIARPELFPTLKDKYTDRLDYEGKVVQSCIHCHQIREAQRLTYRQANKPVPDDLLFPWPSLSVIGLKCDPRTATTVATVEPNSVAAKAGLQPGDRLAKLQGQPLVSVADAQWVLQQAGHEASIPVEVERNGKTIAATLDLPAGWRRTSDISWRVTTWDLRRMAFGGMVLKDLPDEERASRKLPADTLALKIEHVGQYGDHARAKQAGLQKDDIVVGYDGRTDLLTETALLAYAMQHKKPGDKVAIEVLRDGQRKTMTITLQ</sequence>
<feature type="domain" description="PDZ" evidence="3">
    <location>
        <begin position="258"/>
        <end position="311"/>
    </location>
</feature>
<dbReference type="SMART" id="SM00228">
    <property type="entry name" value="PDZ"/>
    <property type="match status" value="2"/>
</dbReference>
<name>A0A7C2JZE7_9PLAN</name>
<dbReference type="PROSITE" id="PS51257">
    <property type="entry name" value="PROKAR_LIPOPROTEIN"/>
    <property type="match status" value="1"/>
</dbReference>
<dbReference type="Pfam" id="PF13899">
    <property type="entry name" value="Thioredoxin_7"/>
    <property type="match status" value="1"/>
</dbReference>
<dbReference type="NCBIfam" id="NF041199">
    <property type="entry name" value="trx7_PDZ_seleno"/>
    <property type="match status" value="1"/>
</dbReference>
<reference evidence="4" key="1">
    <citation type="journal article" date="2020" name="mSystems">
        <title>Genome- and Community-Level Interaction Insights into Carbon Utilization and Element Cycling Functions of Hydrothermarchaeota in Hydrothermal Sediment.</title>
        <authorList>
            <person name="Zhou Z."/>
            <person name="Liu Y."/>
            <person name="Xu W."/>
            <person name="Pan J."/>
            <person name="Luo Z.H."/>
            <person name="Li M."/>
        </authorList>
    </citation>
    <scope>NUCLEOTIDE SEQUENCE [LARGE SCALE GENOMIC DNA]</scope>
    <source>
        <strain evidence="4">SpSt-339</strain>
    </source>
</reference>
<evidence type="ECO:0000256" key="2">
    <source>
        <dbReference type="SAM" id="SignalP"/>
    </source>
</evidence>
<feature type="signal peptide" evidence="2">
    <location>
        <begin position="1"/>
        <end position="23"/>
    </location>
</feature>
<dbReference type="Pfam" id="PF13180">
    <property type="entry name" value="PDZ_2"/>
    <property type="match status" value="1"/>
</dbReference>
<dbReference type="AlphaFoldDB" id="A0A7C2JZE7"/>
<dbReference type="InterPro" id="IPR041489">
    <property type="entry name" value="PDZ_6"/>
</dbReference>
<dbReference type="InterPro" id="IPR036034">
    <property type="entry name" value="PDZ_sf"/>
</dbReference>
<dbReference type="PROSITE" id="PS50106">
    <property type="entry name" value="PDZ"/>
    <property type="match status" value="1"/>
</dbReference>
<dbReference type="GO" id="GO:0004222">
    <property type="term" value="F:metalloendopeptidase activity"/>
    <property type="evidence" value="ECO:0007669"/>
    <property type="project" value="InterPro"/>
</dbReference>
<feature type="chain" id="PRO_5028093005" evidence="2">
    <location>
        <begin position="24"/>
        <end position="443"/>
    </location>
</feature>
<dbReference type="InterPro" id="IPR001478">
    <property type="entry name" value="PDZ"/>
</dbReference>